<dbReference type="PROSITE" id="PS50845">
    <property type="entry name" value="RETICULON"/>
    <property type="match status" value="1"/>
</dbReference>
<evidence type="ECO:0000256" key="2">
    <source>
        <dbReference type="ARBA" id="ARBA00022692"/>
    </source>
</evidence>
<keyword evidence="3 6" id="KW-0256">Endoplasmic reticulum</keyword>
<dbReference type="FunCoup" id="A0A3Q7FC71">
    <property type="interactions" value="16"/>
</dbReference>
<name>A0A3Q7FC71_SOLLC</name>
<proteinExistence type="predicted"/>
<gene>
    <name evidence="9" type="primary">LOC101252036</name>
</gene>
<accession>A0A3Q7FC71</accession>
<sequence>MQQQTTTSTDSPTPQLENHSDSESNLHTSTDSPTPDVNVGKTSTDILRDVILWKRKSFTVAALLAATAIWLALEVYGLTFITLFSWIAMFLIVSTFLWGNIHMLLGKEPLDMSRMYISDESVVEAGIKFRESVENSLRFLFNVSTKREWFVFAGTVASLGLLSVVGSYLDLLTLLYIGIVMGLTVPVVYVKYEDRIKDLGQRARVRCHIYNSAATERCRMYYSSIAERVEKMKSKLQQKKKKKNE</sequence>
<dbReference type="InterPro" id="IPR003388">
    <property type="entry name" value="Reticulon"/>
</dbReference>
<evidence type="ECO:0000259" key="8">
    <source>
        <dbReference type="PROSITE" id="PS50845"/>
    </source>
</evidence>
<keyword evidence="4 6" id="KW-1133">Transmembrane helix</keyword>
<feature type="compositionally biased region" description="Low complexity" evidence="7">
    <location>
        <begin position="1"/>
        <end position="15"/>
    </location>
</feature>
<evidence type="ECO:0000313" key="9">
    <source>
        <dbReference type="EnsemblPlants" id="Solyc02g090370.3.1"/>
    </source>
</evidence>
<dbReference type="Proteomes" id="UP000004994">
    <property type="component" value="Chromosome 2"/>
</dbReference>
<dbReference type="OrthoDB" id="567788at2759"/>
<evidence type="ECO:0000256" key="7">
    <source>
        <dbReference type="SAM" id="MobiDB-lite"/>
    </source>
</evidence>
<feature type="transmembrane region" description="Helical" evidence="6">
    <location>
        <begin position="174"/>
        <end position="192"/>
    </location>
</feature>
<evidence type="ECO:0000256" key="5">
    <source>
        <dbReference type="ARBA" id="ARBA00023136"/>
    </source>
</evidence>
<evidence type="ECO:0000256" key="1">
    <source>
        <dbReference type="ARBA" id="ARBA00004477"/>
    </source>
</evidence>
<feature type="compositionally biased region" description="Polar residues" evidence="7">
    <location>
        <begin position="25"/>
        <end position="38"/>
    </location>
</feature>
<feature type="transmembrane region" description="Helical" evidence="6">
    <location>
        <begin position="58"/>
        <end position="77"/>
    </location>
</feature>
<dbReference type="InterPro" id="IPR045064">
    <property type="entry name" value="Reticulon-like"/>
</dbReference>
<organism evidence="9">
    <name type="scientific">Solanum lycopersicum</name>
    <name type="common">Tomato</name>
    <name type="synonym">Lycopersicon esculentum</name>
    <dbReference type="NCBI Taxonomy" id="4081"/>
    <lineage>
        <taxon>Eukaryota</taxon>
        <taxon>Viridiplantae</taxon>
        <taxon>Streptophyta</taxon>
        <taxon>Embryophyta</taxon>
        <taxon>Tracheophyta</taxon>
        <taxon>Spermatophyta</taxon>
        <taxon>Magnoliopsida</taxon>
        <taxon>eudicotyledons</taxon>
        <taxon>Gunneridae</taxon>
        <taxon>Pentapetalae</taxon>
        <taxon>asterids</taxon>
        <taxon>lamiids</taxon>
        <taxon>Solanales</taxon>
        <taxon>Solanaceae</taxon>
        <taxon>Solanoideae</taxon>
        <taxon>Solaneae</taxon>
        <taxon>Solanum</taxon>
        <taxon>Solanum subgen. Lycopersicon</taxon>
    </lineage>
</organism>
<feature type="transmembrane region" description="Helical" evidence="6">
    <location>
        <begin position="83"/>
        <end position="105"/>
    </location>
</feature>
<dbReference type="Gramene" id="Solyc02g090370.3.1">
    <property type="protein sequence ID" value="Solyc02g090370.3.1"/>
    <property type="gene ID" value="Solyc02g090370.3"/>
</dbReference>
<keyword evidence="5 6" id="KW-0472">Membrane</keyword>
<dbReference type="AlphaFoldDB" id="A0A3Q7FC71"/>
<dbReference type="STRING" id="4081.A0A3Q7FC71"/>
<dbReference type="Pfam" id="PF02453">
    <property type="entry name" value="Reticulon"/>
    <property type="match status" value="1"/>
</dbReference>
<dbReference type="PANTHER" id="PTHR10994">
    <property type="entry name" value="RETICULON"/>
    <property type="match status" value="1"/>
</dbReference>
<feature type="domain" description="Reticulon" evidence="8">
    <location>
        <begin position="47"/>
        <end position="245"/>
    </location>
</feature>
<keyword evidence="2 6" id="KW-0812">Transmembrane</keyword>
<reference evidence="9" key="2">
    <citation type="submission" date="2019-01" db="UniProtKB">
        <authorList>
            <consortium name="EnsemblPlants"/>
        </authorList>
    </citation>
    <scope>IDENTIFICATION</scope>
    <source>
        <strain evidence="9">cv. Heinz 1706</strain>
    </source>
</reference>
<dbReference type="GO" id="GO:0005789">
    <property type="term" value="C:endoplasmic reticulum membrane"/>
    <property type="evidence" value="ECO:0007669"/>
    <property type="project" value="UniProtKB-SubCell"/>
</dbReference>
<keyword evidence="10" id="KW-1185">Reference proteome</keyword>
<comment type="subcellular location">
    <subcellularLocation>
        <location evidence="1 6">Endoplasmic reticulum membrane</location>
        <topology evidence="1 6">Multi-pass membrane protein</topology>
    </subcellularLocation>
</comment>
<dbReference type="InParanoid" id="A0A3Q7FC71"/>
<dbReference type="GeneID" id="101252036"/>
<feature type="region of interest" description="Disordered" evidence="7">
    <location>
        <begin position="1"/>
        <end position="38"/>
    </location>
</feature>
<evidence type="ECO:0000256" key="6">
    <source>
        <dbReference type="RuleBase" id="RU363132"/>
    </source>
</evidence>
<dbReference type="PaxDb" id="4081-Solyc02g090370.2.1"/>
<dbReference type="RefSeq" id="XP_004232057.1">
    <property type="nucleotide sequence ID" value="XM_004232009.4"/>
</dbReference>
<evidence type="ECO:0000313" key="10">
    <source>
        <dbReference type="Proteomes" id="UP000004994"/>
    </source>
</evidence>
<dbReference type="GO" id="GO:0009617">
    <property type="term" value="P:response to bacterium"/>
    <property type="evidence" value="ECO:0007669"/>
    <property type="project" value="InterPro"/>
</dbReference>
<dbReference type="EnsemblPlants" id="Solyc02g090370.3.1">
    <property type="protein sequence ID" value="Solyc02g090370.3.1"/>
    <property type="gene ID" value="Solyc02g090370.3"/>
</dbReference>
<feature type="transmembrane region" description="Helical" evidence="6">
    <location>
        <begin position="149"/>
        <end position="168"/>
    </location>
</feature>
<dbReference type="PANTHER" id="PTHR10994:SF145">
    <property type="entry name" value="RETICULON-LIKE PROTEIN B13"/>
    <property type="match status" value="1"/>
</dbReference>
<reference evidence="9" key="1">
    <citation type="journal article" date="2012" name="Nature">
        <title>The tomato genome sequence provides insights into fleshy fruit evolution.</title>
        <authorList>
            <consortium name="Tomato Genome Consortium"/>
        </authorList>
    </citation>
    <scope>NUCLEOTIDE SEQUENCE [LARGE SCALE GENOMIC DNA]</scope>
    <source>
        <strain evidence="9">cv. Heinz 1706</strain>
    </source>
</reference>
<evidence type="ECO:0000256" key="4">
    <source>
        <dbReference type="ARBA" id="ARBA00022989"/>
    </source>
</evidence>
<dbReference type="KEGG" id="sly:101252036"/>
<dbReference type="OMA" id="WMFRVGA"/>
<protein>
    <recommendedName>
        <fullName evidence="6">Reticulon-like protein</fullName>
    </recommendedName>
</protein>
<evidence type="ECO:0000256" key="3">
    <source>
        <dbReference type="ARBA" id="ARBA00022824"/>
    </source>
</evidence>